<evidence type="ECO:0008006" key="4">
    <source>
        <dbReference type="Google" id="ProtNLM"/>
    </source>
</evidence>
<dbReference type="RefSeq" id="WP_387883942.1">
    <property type="nucleotide sequence ID" value="NZ_JBIAWJ010000002.1"/>
</dbReference>
<proteinExistence type="predicted"/>
<accession>A0ABW6UBW7</accession>
<organism evidence="2 3">
    <name type="scientific">Streptomyces bluensis</name>
    <dbReference type="NCBI Taxonomy" id="33897"/>
    <lineage>
        <taxon>Bacteria</taxon>
        <taxon>Bacillati</taxon>
        <taxon>Actinomycetota</taxon>
        <taxon>Actinomycetes</taxon>
        <taxon>Kitasatosporales</taxon>
        <taxon>Streptomycetaceae</taxon>
        <taxon>Streptomyces</taxon>
    </lineage>
</organism>
<name>A0ABW6UBW7_9ACTN</name>
<sequence>MRQGWFAAWGEVLAWWAVLVVVNLMFISSISTLEIVVAAAGAMIAAFAARAVHSASGAGPGGARRWGAALLAWPGAVLADLGRLCVVTVRALHGRSPEGALKTVTLQPGTGAAWACGVLSSTPSTYVVDVPEGMTEGGQTVVVHVMDRELSRLDRVLTVGPRR</sequence>
<evidence type="ECO:0000313" key="2">
    <source>
        <dbReference type="EMBL" id="MFF4520928.1"/>
    </source>
</evidence>
<dbReference type="EMBL" id="JBIAWJ010000002">
    <property type="protein sequence ID" value="MFF4520928.1"/>
    <property type="molecule type" value="Genomic_DNA"/>
</dbReference>
<reference evidence="2 3" key="1">
    <citation type="submission" date="2024-10" db="EMBL/GenBank/DDBJ databases">
        <title>The Natural Products Discovery Center: Release of the First 8490 Sequenced Strains for Exploring Actinobacteria Biosynthetic Diversity.</title>
        <authorList>
            <person name="Kalkreuter E."/>
            <person name="Kautsar S.A."/>
            <person name="Yang D."/>
            <person name="Bader C.D."/>
            <person name="Teijaro C.N."/>
            <person name="Fluegel L."/>
            <person name="Davis C.M."/>
            <person name="Simpson J.R."/>
            <person name="Lauterbach L."/>
            <person name="Steele A.D."/>
            <person name="Gui C."/>
            <person name="Meng S."/>
            <person name="Li G."/>
            <person name="Viehrig K."/>
            <person name="Ye F."/>
            <person name="Su P."/>
            <person name="Kiefer A.F."/>
            <person name="Nichols A."/>
            <person name="Cepeda A.J."/>
            <person name="Yan W."/>
            <person name="Fan B."/>
            <person name="Jiang Y."/>
            <person name="Adhikari A."/>
            <person name="Zheng C.-J."/>
            <person name="Schuster L."/>
            <person name="Cowan T.M."/>
            <person name="Smanski M.J."/>
            <person name="Chevrette M.G."/>
            <person name="De Carvalho L.P.S."/>
            <person name="Shen B."/>
        </authorList>
    </citation>
    <scope>NUCLEOTIDE SEQUENCE [LARGE SCALE GENOMIC DNA]</scope>
    <source>
        <strain evidence="2 3">NPDC001390</strain>
    </source>
</reference>
<gene>
    <name evidence="2" type="ORF">ACFY1D_05650</name>
</gene>
<evidence type="ECO:0000256" key="1">
    <source>
        <dbReference type="SAM" id="Phobius"/>
    </source>
</evidence>
<dbReference type="Proteomes" id="UP001602058">
    <property type="component" value="Unassembled WGS sequence"/>
</dbReference>
<protein>
    <recommendedName>
        <fullName evidence="4">Sodium:proton antiporter</fullName>
    </recommendedName>
</protein>
<keyword evidence="1" id="KW-1133">Transmembrane helix</keyword>
<keyword evidence="1" id="KW-0472">Membrane</keyword>
<evidence type="ECO:0000313" key="3">
    <source>
        <dbReference type="Proteomes" id="UP001602058"/>
    </source>
</evidence>
<comment type="caution">
    <text evidence="2">The sequence shown here is derived from an EMBL/GenBank/DDBJ whole genome shotgun (WGS) entry which is preliminary data.</text>
</comment>
<keyword evidence="1" id="KW-0812">Transmembrane</keyword>
<keyword evidence="3" id="KW-1185">Reference proteome</keyword>
<feature type="transmembrane region" description="Helical" evidence="1">
    <location>
        <begin position="6"/>
        <end position="26"/>
    </location>
</feature>